<evidence type="ECO:0000313" key="2">
    <source>
        <dbReference type="EMBL" id="KRT87100.1"/>
    </source>
</evidence>
<sequence length="153" mass="16743">MKKLLSVIVVVIAIVAGLYKVDASWLSDIIGSTKNEKVAQGTSSETYDYKISFPSSKYPETAKHINDAIAKGASKICTIDRDGVEENRKESLKDVPTKRGYDRDEYPMAMCSEGGAGADIEYISPEDNRGAGSWVSHELHELPDGAKVLFEVK</sequence>
<evidence type="ECO:0000313" key="4">
    <source>
        <dbReference type="Proteomes" id="UP000036168"/>
    </source>
</evidence>
<dbReference type="Proteomes" id="UP001341297">
    <property type="component" value="Unassembled WGS sequence"/>
</dbReference>
<name>A0A0T6BJG5_9BACI</name>
<dbReference type="EMBL" id="JARRTL010000027">
    <property type="protein sequence ID" value="MEC0487149.1"/>
    <property type="molecule type" value="Genomic_DNA"/>
</dbReference>
<gene>
    <name evidence="2" type="ORF">AB447_209030</name>
    <name evidence="3" type="ORF">P8828_20560</name>
</gene>
<dbReference type="AlphaFoldDB" id="A0A0T6BJG5"/>
<reference evidence="3 5" key="3">
    <citation type="submission" date="2023-03" db="EMBL/GenBank/DDBJ databases">
        <title>Agriculturally important microbes genome sequencing.</title>
        <authorList>
            <person name="Dunlap C."/>
        </authorList>
    </citation>
    <scope>NUCLEOTIDE SEQUENCE [LARGE SCALE GENOMIC DNA]</scope>
    <source>
        <strain evidence="3 5">CBP-3203</strain>
    </source>
</reference>
<evidence type="ECO:0000313" key="3">
    <source>
        <dbReference type="EMBL" id="MEC0487149.1"/>
    </source>
</evidence>
<protein>
    <submittedName>
        <fullName evidence="3">NucA/NucB deoxyribonuclease domain-containing protein</fullName>
    </submittedName>
</protein>
<keyword evidence="5" id="KW-1185">Reference proteome</keyword>
<dbReference type="OrthoDB" id="1906360at2"/>
<comment type="caution">
    <text evidence="2">The sequence shown here is derived from an EMBL/GenBank/DDBJ whole genome shotgun (WGS) entry which is preliminary data.</text>
</comment>
<reference evidence="2" key="2">
    <citation type="submission" date="2015-10" db="EMBL/GenBank/DDBJ databases">
        <authorList>
            <person name="Gilbert D.G."/>
        </authorList>
    </citation>
    <scope>NUCLEOTIDE SEQUENCE</scope>
    <source>
        <strain evidence="2">GO-13</strain>
    </source>
</reference>
<organism evidence="2 4">
    <name type="scientific">Bacillus glycinifermentans</name>
    <dbReference type="NCBI Taxonomy" id="1664069"/>
    <lineage>
        <taxon>Bacteria</taxon>
        <taxon>Bacillati</taxon>
        <taxon>Bacillota</taxon>
        <taxon>Bacilli</taxon>
        <taxon>Bacillales</taxon>
        <taxon>Bacillaceae</taxon>
        <taxon>Bacillus</taxon>
    </lineage>
</organism>
<dbReference type="InterPro" id="IPR029476">
    <property type="entry name" value="DNase_NucA_NucB"/>
</dbReference>
<dbReference type="Pfam" id="PF14040">
    <property type="entry name" value="DNase_NucA_NucB"/>
    <property type="match status" value="1"/>
</dbReference>
<accession>A0A0T6BJG5</accession>
<dbReference type="Proteomes" id="UP000036168">
    <property type="component" value="Unassembled WGS sequence"/>
</dbReference>
<reference evidence="2 4" key="1">
    <citation type="journal article" date="2015" name="Int. J. Syst. Evol. Microbiol.">
        <title>Bacillus glycinifermentans sp. nov., isolated from fermented soybean paste.</title>
        <authorList>
            <person name="Kim S.J."/>
            <person name="Dunlap C.A."/>
            <person name="Kwon S.W."/>
            <person name="Rooney A.P."/>
        </authorList>
    </citation>
    <scope>NUCLEOTIDE SEQUENCE [LARGE SCALE GENOMIC DNA]</scope>
    <source>
        <strain evidence="2 4">GO-13</strain>
    </source>
</reference>
<dbReference type="RefSeq" id="WP_048356194.1">
    <property type="nucleotide sequence ID" value="NZ_JARRTL010000027.1"/>
</dbReference>
<proteinExistence type="predicted"/>
<evidence type="ECO:0000313" key="5">
    <source>
        <dbReference type="Proteomes" id="UP001341297"/>
    </source>
</evidence>
<feature type="domain" description="Deoxyribonuclease NucA/NucB" evidence="1">
    <location>
        <begin position="81"/>
        <end position="138"/>
    </location>
</feature>
<dbReference type="EMBL" id="LECW02000082">
    <property type="protein sequence ID" value="KRT87100.1"/>
    <property type="molecule type" value="Genomic_DNA"/>
</dbReference>
<evidence type="ECO:0000259" key="1">
    <source>
        <dbReference type="Pfam" id="PF14040"/>
    </source>
</evidence>